<dbReference type="PANTHER" id="PTHR39160">
    <property type="entry name" value="CELL WALL-BINDING PROTEIN YOCH"/>
    <property type="match status" value="1"/>
</dbReference>
<dbReference type="Gene3D" id="2.20.230.10">
    <property type="entry name" value="Resuscitation-promoting factor rpfb"/>
    <property type="match status" value="1"/>
</dbReference>
<dbReference type="SMART" id="SM01208">
    <property type="entry name" value="G5"/>
    <property type="match status" value="1"/>
</dbReference>
<evidence type="ECO:0000256" key="2">
    <source>
        <dbReference type="ARBA" id="ARBA00022729"/>
    </source>
</evidence>
<evidence type="ECO:0000313" key="5">
    <source>
        <dbReference type="EMBL" id="MEE2031565.1"/>
    </source>
</evidence>
<keyword evidence="6" id="KW-1185">Reference proteome</keyword>
<dbReference type="Pfam" id="PF03990">
    <property type="entry name" value="DUF348"/>
    <property type="match status" value="3"/>
</dbReference>
<proteinExistence type="inferred from homology"/>
<keyword evidence="3" id="KW-0378">Hydrolase</keyword>
<dbReference type="Proteomes" id="UP001331936">
    <property type="component" value="Unassembled WGS sequence"/>
</dbReference>
<protein>
    <submittedName>
        <fullName evidence="5">Transglycosylase family protein</fullName>
    </submittedName>
</protein>
<dbReference type="Pfam" id="PF07501">
    <property type="entry name" value="G5"/>
    <property type="match status" value="1"/>
</dbReference>
<comment type="similarity">
    <text evidence="1">Belongs to the transglycosylase family. Rpf subfamily.</text>
</comment>
<dbReference type="PROSITE" id="PS51109">
    <property type="entry name" value="G5"/>
    <property type="match status" value="1"/>
</dbReference>
<dbReference type="EMBL" id="JAUZMZ010000019">
    <property type="protein sequence ID" value="MEE2031565.1"/>
    <property type="molecule type" value="Genomic_DNA"/>
</dbReference>
<dbReference type="Pfam" id="PF06737">
    <property type="entry name" value="Transglycosylas"/>
    <property type="match status" value="1"/>
</dbReference>
<reference evidence="5 6" key="1">
    <citation type="submission" date="2023-08" db="EMBL/GenBank/DDBJ databases">
        <authorList>
            <person name="Girao M."/>
            <person name="Carvalho M.F."/>
        </authorList>
    </citation>
    <scope>NUCLEOTIDE SEQUENCE [LARGE SCALE GENOMIC DNA]</scope>
    <source>
        <strain evidence="5 6">CC-R104</strain>
    </source>
</reference>
<dbReference type="InterPro" id="IPR007137">
    <property type="entry name" value="DUF348"/>
</dbReference>
<evidence type="ECO:0000313" key="6">
    <source>
        <dbReference type="Proteomes" id="UP001331936"/>
    </source>
</evidence>
<dbReference type="Gene3D" id="1.10.530.10">
    <property type="match status" value="1"/>
</dbReference>
<organism evidence="5 6">
    <name type="scientific">Rhodococcus chondri</name>
    <dbReference type="NCBI Taxonomy" id="3065941"/>
    <lineage>
        <taxon>Bacteria</taxon>
        <taxon>Bacillati</taxon>
        <taxon>Actinomycetota</taxon>
        <taxon>Actinomycetes</taxon>
        <taxon>Mycobacteriales</taxon>
        <taxon>Nocardiaceae</taxon>
        <taxon>Rhodococcus</taxon>
    </lineage>
</organism>
<dbReference type="RefSeq" id="WP_330151046.1">
    <property type="nucleotide sequence ID" value="NZ_JAUZMZ010000019.1"/>
</dbReference>
<dbReference type="SUPFAM" id="SSF53955">
    <property type="entry name" value="Lysozyme-like"/>
    <property type="match status" value="1"/>
</dbReference>
<evidence type="ECO:0000256" key="1">
    <source>
        <dbReference type="ARBA" id="ARBA00010830"/>
    </source>
</evidence>
<name>A0ABU7JNF6_9NOCA</name>
<dbReference type="InterPro" id="IPR010618">
    <property type="entry name" value="RPF"/>
</dbReference>
<keyword evidence="2" id="KW-0732">Signal</keyword>
<sequence>MSPFNKINRVKSPVFFVLVAALFVTLVTGGITALVKHKELTLDVDGEQRAFGTMSSTVGDILADAGYAVDEHDVVAPAVDASVSDGDTIVLRQAREVALTVDGEERTVWTTALTVDEALDQFRMGDDVYVSASRSHRLPLDGTELEVVSPKTVHLVDGGAPAVPVRLAAPSVEDFLRAHNVSLEQADSVSPAADAPVVDGMEVRVTRDRVETRIENLPIAPPERRVDDPNMPLGETAVDNPGAPGERSVTFEVHTVDGKEVGRTEKASTVLAEPQPVVVRSGTKPKPAAPAVPASGRASTWDSIAQCEATGNWAINTGNGFYGGLQFTQQTWAGFGGTQYAPRADMATREQQIAVAEKVQAAQGWGAWPACTSKLGLR</sequence>
<accession>A0ABU7JNF6</accession>
<dbReference type="CDD" id="cd13925">
    <property type="entry name" value="RPF"/>
    <property type="match status" value="1"/>
</dbReference>
<evidence type="ECO:0000259" key="4">
    <source>
        <dbReference type="PROSITE" id="PS51109"/>
    </source>
</evidence>
<comment type="caution">
    <text evidence="5">The sequence shown here is derived from an EMBL/GenBank/DDBJ whole genome shotgun (WGS) entry which is preliminary data.</text>
</comment>
<evidence type="ECO:0000256" key="3">
    <source>
        <dbReference type="ARBA" id="ARBA00022801"/>
    </source>
</evidence>
<gene>
    <name evidence="5" type="ORF">Q8814_05450</name>
</gene>
<dbReference type="InterPro" id="IPR011098">
    <property type="entry name" value="G5_dom"/>
</dbReference>
<dbReference type="PANTHER" id="PTHR39160:SF4">
    <property type="entry name" value="RESUSCITATION-PROMOTING FACTOR RPFB"/>
    <property type="match status" value="1"/>
</dbReference>
<feature type="domain" description="G5" evidence="4">
    <location>
        <begin position="205"/>
        <end position="285"/>
    </location>
</feature>
<dbReference type="InterPro" id="IPR051933">
    <property type="entry name" value="Resuscitation_pf_RpfB"/>
</dbReference>
<dbReference type="InterPro" id="IPR023346">
    <property type="entry name" value="Lysozyme-like_dom_sf"/>
</dbReference>